<protein>
    <submittedName>
        <fullName evidence="2">Pesticidal protein Cry15Aa</fullName>
    </submittedName>
</protein>
<dbReference type="AlphaFoldDB" id="A0A3D1JI17"/>
<evidence type="ECO:0000259" key="1">
    <source>
        <dbReference type="Pfam" id="PF07879"/>
    </source>
</evidence>
<organism evidence="2 3">
    <name type="scientific">Anaerolinea thermolimosa</name>
    <dbReference type="NCBI Taxonomy" id="229919"/>
    <lineage>
        <taxon>Bacteria</taxon>
        <taxon>Bacillati</taxon>
        <taxon>Chloroflexota</taxon>
        <taxon>Anaerolineae</taxon>
        <taxon>Anaerolineales</taxon>
        <taxon>Anaerolineaceae</taxon>
        <taxon>Anaerolinea</taxon>
    </lineage>
</organism>
<name>A0A3D1JI17_9CHLR</name>
<evidence type="ECO:0000313" key="3">
    <source>
        <dbReference type="Proteomes" id="UP000264141"/>
    </source>
</evidence>
<sequence>MPLIKRYANRKLYNTQSGQYVTLEDVAEFIRRGEDVRVVDHLTGRDLTSLTLMQILFQEEKKLGELLPRAVLTHLIRTGDETLETIRTRLLAAFDPQGMVDDEIRRRVEALVLEEKLAVSEASRLLDLLLDPAHRWESTRFSPERPLNEPQNRAPDLQKLLRQVEQLEQELESLRQNL</sequence>
<gene>
    <name evidence="2" type="ORF">DEQ80_10210</name>
</gene>
<dbReference type="Pfam" id="PF07879">
    <property type="entry name" value="PHB_acc_N"/>
    <property type="match status" value="1"/>
</dbReference>
<feature type="domain" description="PHA accumulation regulator DNA-binding N-terminal" evidence="1">
    <location>
        <begin position="3"/>
        <end position="62"/>
    </location>
</feature>
<reference evidence="2 3" key="1">
    <citation type="journal article" date="2018" name="Nat. Biotechnol.">
        <title>A standardized bacterial taxonomy based on genome phylogeny substantially revises the tree of life.</title>
        <authorList>
            <person name="Parks D.H."/>
            <person name="Chuvochina M."/>
            <person name="Waite D.W."/>
            <person name="Rinke C."/>
            <person name="Skarshewski A."/>
            <person name="Chaumeil P.A."/>
            <person name="Hugenholtz P."/>
        </authorList>
    </citation>
    <scope>NUCLEOTIDE SEQUENCE [LARGE SCALE GENOMIC DNA]</scope>
    <source>
        <strain evidence="2">UBA8781</strain>
    </source>
</reference>
<dbReference type="STRING" id="229919.GCA_001050195_00249"/>
<accession>A0A3D1JI17</accession>
<dbReference type="EMBL" id="DPBP01000041">
    <property type="protein sequence ID" value="HCE18221.1"/>
    <property type="molecule type" value="Genomic_DNA"/>
</dbReference>
<proteinExistence type="predicted"/>
<evidence type="ECO:0000313" key="2">
    <source>
        <dbReference type="EMBL" id="HCE18221.1"/>
    </source>
</evidence>
<dbReference type="Proteomes" id="UP000264141">
    <property type="component" value="Unassembled WGS sequence"/>
</dbReference>
<dbReference type="InterPro" id="IPR012909">
    <property type="entry name" value="PHA_DNA-bd_N"/>
</dbReference>
<comment type="caution">
    <text evidence="2">The sequence shown here is derived from an EMBL/GenBank/DDBJ whole genome shotgun (WGS) entry which is preliminary data.</text>
</comment>